<evidence type="ECO:0000256" key="2">
    <source>
        <dbReference type="ARBA" id="ARBA00022692"/>
    </source>
</evidence>
<feature type="domain" description="RDD" evidence="7">
    <location>
        <begin position="17"/>
        <end position="144"/>
    </location>
</feature>
<dbReference type="PANTHER" id="PTHR38480:SF1">
    <property type="entry name" value="SLR0254 PROTEIN"/>
    <property type="match status" value="1"/>
</dbReference>
<evidence type="ECO:0000313" key="9">
    <source>
        <dbReference type="Proteomes" id="UP000619788"/>
    </source>
</evidence>
<gene>
    <name evidence="8" type="ORF">Psi01_03520</name>
</gene>
<organism evidence="8 9">
    <name type="scientific">Planobispora siamensis</name>
    <dbReference type="NCBI Taxonomy" id="936338"/>
    <lineage>
        <taxon>Bacteria</taxon>
        <taxon>Bacillati</taxon>
        <taxon>Actinomycetota</taxon>
        <taxon>Actinomycetes</taxon>
        <taxon>Streptosporangiales</taxon>
        <taxon>Streptosporangiaceae</taxon>
        <taxon>Planobispora</taxon>
    </lineage>
</organism>
<keyword evidence="2 6" id="KW-0812">Transmembrane</keyword>
<evidence type="ECO:0000256" key="4">
    <source>
        <dbReference type="ARBA" id="ARBA00023136"/>
    </source>
</evidence>
<proteinExistence type="predicted"/>
<dbReference type="InterPro" id="IPR010432">
    <property type="entry name" value="RDD"/>
</dbReference>
<evidence type="ECO:0000259" key="7">
    <source>
        <dbReference type="Pfam" id="PF06271"/>
    </source>
</evidence>
<evidence type="ECO:0000256" key="3">
    <source>
        <dbReference type="ARBA" id="ARBA00022989"/>
    </source>
</evidence>
<dbReference type="PANTHER" id="PTHR38480">
    <property type="entry name" value="SLR0254 PROTEIN"/>
    <property type="match status" value="1"/>
</dbReference>
<evidence type="ECO:0000256" key="6">
    <source>
        <dbReference type="SAM" id="Phobius"/>
    </source>
</evidence>
<dbReference type="Pfam" id="PF06271">
    <property type="entry name" value="RDD"/>
    <property type="match status" value="1"/>
</dbReference>
<dbReference type="EMBL" id="BOOJ01000005">
    <property type="protein sequence ID" value="GIH89722.1"/>
    <property type="molecule type" value="Genomic_DNA"/>
</dbReference>
<evidence type="ECO:0000313" key="8">
    <source>
        <dbReference type="EMBL" id="GIH89722.1"/>
    </source>
</evidence>
<dbReference type="Proteomes" id="UP000619788">
    <property type="component" value="Unassembled WGS sequence"/>
</dbReference>
<evidence type="ECO:0000256" key="1">
    <source>
        <dbReference type="ARBA" id="ARBA00004141"/>
    </source>
</evidence>
<keyword evidence="4 6" id="KW-0472">Membrane</keyword>
<sequence length="304" mass="32023">MSDLVTGDAIVVDVQTAQLPVRVAAFLIDFLVQAVAIIGALLLISNTTTVLDSSLAEAFVILFMVLVLVAYPVLMETLTRGRTLGKLALGLRVVSDDGGPELFRQALFRGLTGFVEIYALSGGPAVICSLISPKGKRLGDIFAGTMVISERGPRNAGPPPQMPPQLAGWAATLELSQLPDELIHTARQYLTRLQDLSPAVQQEMGTRIAAQTASYVSPPPPPGVPPYAYLSAVLAERRRRHLDRLMRRAAARQAAHATGHPHLPAQPYGAVPQPAQPYGGSPVPAPAAPSYGAGPTPGGFAPPV</sequence>
<comment type="caution">
    <text evidence="8">The sequence shown here is derived from an EMBL/GenBank/DDBJ whole genome shotgun (WGS) entry which is preliminary data.</text>
</comment>
<evidence type="ECO:0000256" key="5">
    <source>
        <dbReference type="SAM" id="MobiDB-lite"/>
    </source>
</evidence>
<dbReference type="GO" id="GO:0016020">
    <property type="term" value="C:membrane"/>
    <property type="evidence" value="ECO:0007669"/>
    <property type="project" value="UniProtKB-SubCell"/>
</dbReference>
<protein>
    <recommendedName>
        <fullName evidence="7">RDD domain-containing protein</fullName>
    </recommendedName>
</protein>
<dbReference type="RefSeq" id="WP_239126937.1">
    <property type="nucleotide sequence ID" value="NZ_BOOJ01000005.1"/>
</dbReference>
<dbReference type="AlphaFoldDB" id="A0A8J3S869"/>
<comment type="subcellular location">
    <subcellularLocation>
        <location evidence="1">Membrane</location>
        <topology evidence="1">Multi-pass membrane protein</topology>
    </subcellularLocation>
</comment>
<feature type="region of interest" description="Disordered" evidence="5">
    <location>
        <begin position="250"/>
        <end position="304"/>
    </location>
</feature>
<name>A0A8J3S869_9ACTN</name>
<accession>A0A8J3S869</accession>
<feature type="transmembrane region" description="Helical" evidence="6">
    <location>
        <begin position="55"/>
        <end position="74"/>
    </location>
</feature>
<feature type="compositionally biased region" description="Low complexity" evidence="5">
    <location>
        <begin position="277"/>
        <end position="304"/>
    </location>
</feature>
<keyword evidence="9" id="KW-1185">Reference proteome</keyword>
<reference evidence="8 9" key="1">
    <citation type="submission" date="2021-01" db="EMBL/GenBank/DDBJ databases">
        <title>Whole genome shotgun sequence of Planobispora siamensis NBRC 107568.</title>
        <authorList>
            <person name="Komaki H."/>
            <person name="Tamura T."/>
        </authorList>
    </citation>
    <scope>NUCLEOTIDE SEQUENCE [LARGE SCALE GENOMIC DNA]</scope>
    <source>
        <strain evidence="8 9">NBRC 107568</strain>
    </source>
</reference>
<keyword evidence="3 6" id="KW-1133">Transmembrane helix</keyword>
<feature type="transmembrane region" description="Helical" evidence="6">
    <location>
        <begin position="23"/>
        <end position="43"/>
    </location>
</feature>